<dbReference type="EMBL" id="GBXM01096461">
    <property type="protein sequence ID" value="JAH12116.1"/>
    <property type="molecule type" value="Transcribed_RNA"/>
</dbReference>
<evidence type="ECO:0000313" key="1">
    <source>
        <dbReference type="EMBL" id="JAH17714.1"/>
    </source>
</evidence>
<sequence length="29" mass="3314">MFTEKASLAFSLFLLIPHQHSVHHSSNSF</sequence>
<reference evidence="1" key="1">
    <citation type="submission" date="2014-11" db="EMBL/GenBank/DDBJ databases">
        <authorList>
            <person name="Amaro Gonzalez C."/>
        </authorList>
    </citation>
    <scope>NUCLEOTIDE SEQUENCE</scope>
</reference>
<name>A0A0E9QLK0_ANGAN</name>
<dbReference type="AlphaFoldDB" id="A0A0E9QLK0"/>
<proteinExistence type="predicted"/>
<reference evidence="1" key="2">
    <citation type="journal article" date="2015" name="Fish Shellfish Immunol.">
        <title>Early steps in the European eel (Anguilla anguilla)-Vibrio vulnificus interaction in the gills: Role of the RtxA13 toxin.</title>
        <authorList>
            <person name="Callol A."/>
            <person name="Pajuelo D."/>
            <person name="Ebbesson L."/>
            <person name="Teles M."/>
            <person name="MacKenzie S."/>
            <person name="Amaro C."/>
        </authorList>
    </citation>
    <scope>NUCLEOTIDE SEQUENCE</scope>
</reference>
<accession>A0A0E9QLK0</accession>
<protein>
    <submittedName>
        <fullName evidence="1">Uncharacterized protein</fullName>
    </submittedName>
</protein>
<dbReference type="EMBL" id="GBXM01090863">
    <property type="protein sequence ID" value="JAH17714.1"/>
    <property type="molecule type" value="Transcribed_RNA"/>
</dbReference>
<organism evidence="1">
    <name type="scientific">Anguilla anguilla</name>
    <name type="common">European freshwater eel</name>
    <name type="synonym">Muraena anguilla</name>
    <dbReference type="NCBI Taxonomy" id="7936"/>
    <lineage>
        <taxon>Eukaryota</taxon>
        <taxon>Metazoa</taxon>
        <taxon>Chordata</taxon>
        <taxon>Craniata</taxon>
        <taxon>Vertebrata</taxon>
        <taxon>Euteleostomi</taxon>
        <taxon>Actinopterygii</taxon>
        <taxon>Neopterygii</taxon>
        <taxon>Teleostei</taxon>
        <taxon>Anguilliformes</taxon>
        <taxon>Anguillidae</taxon>
        <taxon>Anguilla</taxon>
    </lineage>
</organism>